<keyword evidence="4" id="KW-0862">Zinc</keyword>
<feature type="domain" description="C2H2-type" evidence="6">
    <location>
        <begin position="466"/>
        <end position="493"/>
    </location>
</feature>
<name>A0A6J2XN17_SITOR</name>
<evidence type="ECO:0000256" key="1">
    <source>
        <dbReference type="ARBA" id="ARBA00022723"/>
    </source>
</evidence>
<feature type="domain" description="C2H2-type" evidence="6">
    <location>
        <begin position="10"/>
        <end position="37"/>
    </location>
</feature>
<dbReference type="GO" id="GO:0008270">
    <property type="term" value="F:zinc ion binding"/>
    <property type="evidence" value="ECO:0007669"/>
    <property type="project" value="UniProtKB-KW"/>
</dbReference>
<feature type="domain" description="C2H2-type" evidence="6">
    <location>
        <begin position="202"/>
        <end position="229"/>
    </location>
</feature>
<dbReference type="FunFam" id="3.30.160.60:FF:000100">
    <property type="entry name" value="Zinc finger 45-like"/>
    <property type="match status" value="1"/>
</dbReference>
<dbReference type="GO" id="GO:0005634">
    <property type="term" value="C:nucleus"/>
    <property type="evidence" value="ECO:0007669"/>
    <property type="project" value="UniProtKB-ARBA"/>
</dbReference>
<dbReference type="GO" id="GO:0030674">
    <property type="term" value="F:protein-macromolecule adaptor activity"/>
    <property type="evidence" value="ECO:0007669"/>
    <property type="project" value="UniProtKB-ARBA"/>
</dbReference>
<organism evidence="7 8">
    <name type="scientific">Sitophilus oryzae</name>
    <name type="common">Rice weevil</name>
    <name type="synonym">Curculio oryzae</name>
    <dbReference type="NCBI Taxonomy" id="7048"/>
    <lineage>
        <taxon>Eukaryota</taxon>
        <taxon>Metazoa</taxon>
        <taxon>Ecdysozoa</taxon>
        <taxon>Arthropoda</taxon>
        <taxon>Hexapoda</taxon>
        <taxon>Insecta</taxon>
        <taxon>Pterygota</taxon>
        <taxon>Neoptera</taxon>
        <taxon>Endopterygota</taxon>
        <taxon>Coleoptera</taxon>
        <taxon>Polyphaga</taxon>
        <taxon>Cucujiformia</taxon>
        <taxon>Curculionidae</taxon>
        <taxon>Dryophthorinae</taxon>
        <taxon>Sitophilus</taxon>
    </lineage>
</organism>
<feature type="domain" description="C2H2-type" evidence="6">
    <location>
        <begin position="160"/>
        <end position="187"/>
    </location>
</feature>
<evidence type="ECO:0000313" key="8">
    <source>
        <dbReference type="RefSeq" id="XP_030752747.1"/>
    </source>
</evidence>
<dbReference type="PROSITE" id="PS50157">
    <property type="entry name" value="ZINC_FINGER_C2H2_2"/>
    <property type="match status" value="9"/>
</dbReference>
<dbReference type="FunFam" id="3.30.160.60:FF:000688">
    <property type="entry name" value="zinc finger protein 197 isoform X1"/>
    <property type="match status" value="1"/>
</dbReference>
<feature type="domain" description="C2H2-type" evidence="6">
    <location>
        <begin position="438"/>
        <end position="465"/>
    </location>
</feature>
<evidence type="ECO:0000256" key="2">
    <source>
        <dbReference type="ARBA" id="ARBA00022737"/>
    </source>
</evidence>
<dbReference type="AlphaFoldDB" id="A0A6J2XN17"/>
<dbReference type="PROSITE" id="PS00028">
    <property type="entry name" value="ZINC_FINGER_C2H2_1"/>
    <property type="match status" value="11"/>
</dbReference>
<keyword evidence="7" id="KW-1185">Reference proteome</keyword>
<dbReference type="InterPro" id="IPR013087">
    <property type="entry name" value="Znf_C2H2_type"/>
</dbReference>
<dbReference type="RefSeq" id="XP_030752747.1">
    <property type="nucleotide sequence ID" value="XM_030896887.1"/>
</dbReference>
<dbReference type="KEGG" id="soy:115879867"/>
<gene>
    <name evidence="8" type="primary">LOC115879867</name>
</gene>
<dbReference type="Proteomes" id="UP000504635">
    <property type="component" value="Unplaced"/>
</dbReference>
<evidence type="ECO:0000313" key="7">
    <source>
        <dbReference type="Proteomes" id="UP000504635"/>
    </source>
</evidence>
<feature type="domain" description="C2H2-type" evidence="6">
    <location>
        <begin position="284"/>
        <end position="311"/>
    </location>
</feature>
<feature type="domain" description="C2H2-type" evidence="6">
    <location>
        <begin position="38"/>
        <end position="65"/>
    </location>
</feature>
<dbReference type="Gene3D" id="3.30.160.60">
    <property type="entry name" value="Classic Zinc Finger"/>
    <property type="match status" value="10"/>
</dbReference>
<evidence type="ECO:0000256" key="3">
    <source>
        <dbReference type="ARBA" id="ARBA00022771"/>
    </source>
</evidence>
<dbReference type="InterPro" id="IPR036236">
    <property type="entry name" value="Znf_C2H2_sf"/>
</dbReference>
<keyword evidence="2" id="KW-0677">Repeat</keyword>
<dbReference type="GO" id="GO:0006355">
    <property type="term" value="P:regulation of DNA-templated transcription"/>
    <property type="evidence" value="ECO:0007669"/>
    <property type="project" value="UniProtKB-ARBA"/>
</dbReference>
<dbReference type="Pfam" id="PF00096">
    <property type="entry name" value="zf-C2H2"/>
    <property type="match status" value="7"/>
</dbReference>
<sequence>MNVHEGLKPHICGVCGTGFANSITLRLHFRRHTGERPYRCTICNKTFTQSHSLKVHVRLHTGEKPYTCSICGKSLKSEIKENKNSCLKCDSSFRSAKTLFSHEKKCTAKLISDDRNSESHKLSRKCKKCFGIFQSITALKSHQEKLQKNKSKPRPYRIPRQCPKCPQVFMTVKALKSHQKIHNELEVLEEHSYNYDESLDLYICQTCSAEFQKVHEVEKHVQLHVDQSYCCVKCPEKFKFLRDLFYHMENHLVNGKIPCPMCSFKTNSKNKLLPHLYSNHLQTNVCQQCGKVCSNRPNLYKHLIQHDENKKQSCIVCSSEFFGERALERHQINMHKPEIRGDPSLLYCSICRTEFKTLNLFKYHVEKAHTKTVPKKDIERNFLCDTCGRGFKDADNLKKHKISHTESRPFMCFQCGKAFKQKYVLTYHQRIHTGERPYSCGYCKKSFRQWTPYKVHLRGHTGEKPYVCKICSKGFTTNQGLKLHVKNCIDPKNNIGSFV</sequence>
<proteinExistence type="predicted"/>
<dbReference type="FunFam" id="3.30.160.60:FF:000290">
    <property type="entry name" value="Zinc finger protein 697 isoform X1"/>
    <property type="match status" value="1"/>
</dbReference>
<dbReference type="PANTHER" id="PTHR24379:SF127">
    <property type="entry name" value="BLOODY FINGERS-RELATED"/>
    <property type="match status" value="1"/>
</dbReference>
<evidence type="ECO:0000256" key="4">
    <source>
        <dbReference type="ARBA" id="ARBA00022833"/>
    </source>
</evidence>
<evidence type="ECO:0000259" key="6">
    <source>
        <dbReference type="PROSITE" id="PS50157"/>
    </source>
</evidence>
<dbReference type="OrthoDB" id="8922241at2759"/>
<dbReference type="SUPFAM" id="SSF57667">
    <property type="entry name" value="beta-beta-alpha zinc fingers"/>
    <property type="match status" value="6"/>
</dbReference>
<dbReference type="InParanoid" id="A0A6J2XN17"/>
<feature type="domain" description="C2H2-type" evidence="6">
    <location>
        <begin position="410"/>
        <end position="437"/>
    </location>
</feature>
<accession>A0A6J2XN17</accession>
<reference evidence="8" key="1">
    <citation type="submission" date="2025-08" db="UniProtKB">
        <authorList>
            <consortium name="RefSeq"/>
        </authorList>
    </citation>
    <scope>IDENTIFICATION</scope>
    <source>
        <tissue evidence="8">Gonads</tissue>
    </source>
</reference>
<keyword evidence="3 5" id="KW-0863">Zinc-finger</keyword>
<dbReference type="SMART" id="SM00355">
    <property type="entry name" value="ZnF_C2H2"/>
    <property type="match status" value="14"/>
</dbReference>
<dbReference type="FunFam" id="3.30.160.60:FF:002343">
    <property type="entry name" value="Zinc finger protein 33A"/>
    <property type="match status" value="1"/>
</dbReference>
<keyword evidence="1" id="KW-0479">Metal-binding</keyword>
<evidence type="ECO:0000256" key="5">
    <source>
        <dbReference type="PROSITE-ProRule" id="PRU00042"/>
    </source>
</evidence>
<dbReference type="FunFam" id="3.30.160.60:FF:000446">
    <property type="entry name" value="Zinc finger protein"/>
    <property type="match status" value="1"/>
</dbReference>
<dbReference type="PANTHER" id="PTHR24379">
    <property type="entry name" value="KRAB AND ZINC FINGER DOMAIN-CONTAINING"/>
    <property type="match status" value="1"/>
</dbReference>
<protein>
    <submittedName>
        <fullName evidence="8">Zinc finger protein OZF-like</fullName>
    </submittedName>
</protein>
<feature type="domain" description="C2H2-type" evidence="6">
    <location>
        <begin position="382"/>
        <end position="409"/>
    </location>
</feature>
<dbReference type="GeneID" id="115879867"/>